<keyword evidence="1" id="KW-0805">Transcription regulation</keyword>
<accession>A0A644ZRG3</accession>
<sequence length="265" mass="31393">MAPFLDIHFPRWGFRPDYYLPVTRQFEYYAVNFEAEGELDYRWSDVPDQPPAHRMLRAPVVWITRPGGWRQYRRRPDSRRVWRHWFVAFEGREPDRWAERGLLTLTEPLAVREPARLEELFGRIIRSLDRGRHDQGALGLLEIFLYLQEEAGRGPGREALRLERLLEELRTAPEKARDWKATARALHWSEAHFRRCFAKAAGEAPVAFLNRLRLNRAAQLICDRPDLPLKLAALECGFDDIFYFSKMFRRQFGHPPGAYRREYGI</sequence>
<comment type="caution">
    <text evidence="5">The sequence shown here is derived from an EMBL/GenBank/DDBJ whole genome shotgun (WGS) entry which is preliminary data.</text>
</comment>
<keyword evidence="2" id="KW-0238">DNA-binding</keyword>
<dbReference type="Gene3D" id="1.10.10.60">
    <property type="entry name" value="Homeodomain-like"/>
    <property type="match status" value="2"/>
</dbReference>
<dbReference type="PANTHER" id="PTHR46796">
    <property type="entry name" value="HTH-TYPE TRANSCRIPTIONAL ACTIVATOR RHAS-RELATED"/>
    <property type="match status" value="1"/>
</dbReference>
<organism evidence="5">
    <name type="scientific">bioreactor metagenome</name>
    <dbReference type="NCBI Taxonomy" id="1076179"/>
    <lineage>
        <taxon>unclassified sequences</taxon>
        <taxon>metagenomes</taxon>
        <taxon>ecological metagenomes</taxon>
    </lineage>
</organism>
<dbReference type="AlphaFoldDB" id="A0A644ZRG3"/>
<dbReference type="GO" id="GO:0003700">
    <property type="term" value="F:DNA-binding transcription factor activity"/>
    <property type="evidence" value="ECO:0007669"/>
    <property type="project" value="InterPro"/>
</dbReference>
<dbReference type="InterPro" id="IPR050204">
    <property type="entry name" value="AraC_XylS_family_regulators"/>
</dbReference>
<feature type="domain" description="HTH araC/xylS-type" evidence="4">
    <location>
        <begin position="163"/>
        <end position="262"/>
    </location>
</feature>
<keyword evidence="3" id="KW-0804">Transcription</keyword>
<reference evidence="5" key="1">
    <citation type="submission" date="2019-08" db="EMBL/GenBank/DDBJ databases">
        <authorList>
            <person name="Kucharzyk K."/>
            <person name="Murdoch R.W."/>
            <person name="Higgins S."/>
            <person name="Loffler F."/>
        </authorList>
    </citation>
    <scope>NUCLEOTIDE SEQUENCE</scope>
</reference>
<dbReference type="PANTHER" id="PTHR46796:SF6">
    <property type="entry name" value="ARAC SUBFAMILY"/>
    <property type="match status" value="1"/>
</dbReference>
<gene>
    <name evidence="5" type="primary">rhaS_60</name>
    <name evidence="5" type="ORF">SDC9_87883</name>
</gene>
<dbReference type="SUPFAM" id="SSF46689">
    <property type="entry name" value="Homeodomain-like"/>
    <property type="match status" value="1"/>
</dbReference>
<dbReference type="SMART" id="SM00342">
    <property type="entry name" value="HTH_ARAC"/>
    <property type="match status" value="1"/>
</dbReference>
<dbReference type="Pfam" id="PF12833">
    <property type="entry name" value="HTH_18"/>
    <property type="match status" value="1"/>
</dbReference>
<evidence type="ECO:0000256" key="3">
    <source>
        <dbReference type="ARBA" id="ARBA00023163"/>
    </source>
</evidence>
<evidence type="ECO:0000256" key="2">
    <source>
        <dbReference type="ARBA" id="ARBA00023125"/>
    </source>
</evidence>
<dbReference type="GO" id="GO:0043565">
    <property type="term" value="F:sequence-specific DNA binding"/>
    <property type="evidence" value="ECO:0007669"/>
    <property type="project" value="InterPro"/>
</dbReference>
<proteinExistence type="predicted"/>
<dbReference type="InterPro" id="IPR018060">
    <property type="entry name" value="HTH_AraC"/>
</dbReference>
<dbReference type="PROSITE" id="PS01124">
    <property type="entry name" value="HTH_ARAC_FAMILY_2"/>
    <property type="match status" value="1"/>
</dbReference>
<evidence type="ECO:0000256" key="1">
    <source>
        <dbReference type="ARBA" id="ARBA00023015"/>
    </source>
</evidence>
<dbReference type="InterPro" id="IPR009057">
    <property type="entry name" value="Homeodomain-like_sf"/>
</dbReference>
<protein>
    <submittedName>
        <fullName evidence="5">HTH-type transcriptional activator RhaS</fullName>
    </submittedName>
</protein>
<name>A0A644ZRG3_9ZZZZ</name>
<dbReference type="EMBL" id="VSSQ01009293">
    <property type="protein sequence ID" value="MPM41233.1"/>
    <property type="molecule type" value="Genomic_DNA"/>
</dbReference>
<evidence type="ECO:0000259" key="4">
    <source>
        <dbReference type="PROSITE" id="PS01124"/>
    </source>
</evidence>
<evidence type="ECO:0000313" key="5">
    <source>
        <dbReference type="EMBL" id="MPM41233.1"/>
    </source>
</evidence>